<dbReference type="GeneID" id="31367153"/>
<organism evidence="1 2">
    <name type="scientific">Heterostelium pallidum (strain ATCC 26659 / Pp 5 / PN500)</name>
    <name type="common">Cellular slime mold</name>
    <name type="synonym">Polysphondylium pallidum</name>
    <dbReference type="NCBI Taxonomy" id="670386"/>
    <lineage>
        <taxon>Eukaryota</taxon>
        <taxon>Amoebozoa</taxon>
        <taxon>Evosea</taxon>
        <taxon>Eumycetozoa</taxon>
        <taxon>Dictyostelia</taxon>
        <taxon>Acytosteliales</taxon>
        <taxon>Acytosteliaceae</taxon>
        <taxon>Heterostelium</taxon>
    </lineage>
</organism>
<gene>
    <name evidence="1" type="ORF">PPL_11685</name>
</gene>
<proteinExistence type="predicted"/>
<comment type="caution">
    <text evidence="1">The sequence shown here is derived from an EMBL/GenBank/DDBJ whole genome shotgun (WGS) entry which is preliminary data.</text>
</comment>
<name>D3BU66_HETP5</name>
<sequence>MDVFVTAATYINYRNNNKHAINSDRYSFMCYPFNYDVVYTCTTITYSKGRSSAIGRLRWPSFGIRDYVPIDLVFGRRNEDTRVAELIYQSDIEIIKKYSIIVSL</sequence>
<dbReference type="Proteomes" id="UP000001396">
    <property type="component" value="Unassembled WGS sequence"/>
</dbReference>
<evidence type="ECO:0000313" key="2">
    <source>
        <dbReference type="Proteomes" id="UP000001396"/>
    </source>
</evidence>
<dbReference type="RefSeq" id="XP_020427134.1">
    <property type="nucleotide sequence ID" value="XM_020582434.1"/>
</dbReference>
<protein>
    <submittedName>
        <fullName evidence="1">Uncharacterized protein</fullName>
    </submittedName>
</protein>
<accession>D3BU66</accession>
<keyword evidence="2" id="KW-1185">Reference proteome</keyword>
<evidence type="ECO:0000313" key="1">
    <source>
        <dbReference type="EMBL" id="EFA75000.1"/>
    </source>
</evidence>
<reference evidence="1 2" key="1">
    <citation type="journal article" date="2011" name="Genome Res.">
        <title>Phylogeny-wide analysis of social amoeba genomes highlights ancient origins for complex intercellular communication.</title>
        <authorList>
            <person name="Heidel A.J."/>
            <person name="Lawal H.M."/>
            <person name="Felder M."/>
            <person name="Schilde C."/>
            <person name="Helps N.R."/>
            <person name="Tunggal B."/>
            <person name="Rivero F."/>
            <person name="John U."/>
            <person name="Schleicher M."/>
            <person name="Eichinger L."/>
            <person name="Platzer M."/>
            <person name="Noegel A.A."/>
            <person name="Schaap P."/>
            <person name="Gloeckner G."/>
        </authorList>
    </citation>
    <scope>NUCLEOTIDE SEQUENCE [LARGE SCALE GENOMIC DNA]</scope>
    <source>
        <strain evidence="2">ATCC 26659 / Pp 5 / PN500</strain>
    </source>
</reference>
<dbReference type="EMBL" id="ADBJ01000059">
    <property type="protein sequence ID" value="EFA75000.1"/>
    <property type="molecule type" value="Genomic_DNA"/>
</dbReference>
<dbReference type="AlphaFoldDB" id="D3BU66"/>
<dbReference type="InParanoid" id="D3BU66"/>